<dbReference type="Proteomes" id="UP000218810">
    <property type="component" value="Unassembled WGS sequence"/>
</dbReference>
<dbReference type="CDD" id="cd06558">
    <property type="entry name" value="crotonase-like"/>
    <property type="match status" value="1"/>
</dbReference>
<gene>
    <name evidence="1" type="ORF">CEY15_06040</name>
</gene>
<accession>A0A2A2WRH6</accession>
<dbReference type="GO" id="GO:0006635">
    <property type="term" value="P:fatty acid beta-oxidation"/>
    <property type="evidence" value="ECO:0007669"/>
    <property type="project" value="TreeGrafter"/>
</dbReference>
<dbReference type="Pfam" id="PF00378">
    <property type="entry name" value="ECH_1"/>
    <property type="match status" value="1"/>
</dbReference>
<dbReference type="SUPFAM" id="SSF52096">
    <property type="entry name" value="ClpP/crotonase"/>
    <property type="match status" value="1"/>
</dbReference>
<dbReference type="GO" id="GO:0004165">
    <property type="term" value="F:delta(3)-delta(2)-enoyl-CoA isomerase activity"/>
    <property type="evidence" value="ECO:0007669"/>
    <property type="project" value="TreeGrafter"/>
</dbReference>
<proteinExistence type="predicted"/>
<name>A0A2A2WRH6_9ACTN</name>
<dbReference type="OrthoDB" id="3567227at2"/>
<organism evidence="1 2">
    <name type="scientific">Dietzia natronolimnaea</name>
    <dbReference type="NCBI Taxonomy" id="161920"/>
    <lineage>
        <taxon>Bacteria</taxon>
        <taxon>Bacillati</taxon>
        <taxon>Actinomycetota</taxon>
        <taxon>Actinomycetes</taxon>
        <taxon>Mycobacteriales</taxon>
        <taxon>Dietziaceae</taxon>
        <taxon>Dietzia</taxon>
    </lineage>
</organism>
<dbReference type="PANTHER" id="PTHR11941">
    <property type="entry name" value="ENOYL-COA HYDRATASE-RELATED"/>
    <property type="match status" value="1"/>
</dbReference>
<dbReference type="PANTHER" id="PTHR11941:SF75">
    <property type="entry name" value="ENOYL-COA HYDRATASE_ISOMERASE FAMILY PROTEIN"/>
    <property type="match status" value="1"/>
</dbReference>
<protein>
    <submittedName>
        <fullName evidence="1">Enoyl-CoA hydratase</fullName>
    </submittedName>
</protein>
<dbReference type="Gene3D" id="3.90.226.10">
    <property type="entry name" value="2-enoyl-CoA Hydratase, Chain A, domain 1"/>
    <property type="match status" value="1"/>
</dbReference>
<dbReference type="AlphaFoldDB" id="A0A2A2WRH6"/>
<dbReference type="InterPro" id="IPR001753">
    <property type="entry name" value="Enoyl-CoA_hydra/iso"/>
</dbReference>
<dbReference type="RefSeq" id="WP_095717702.1">
    <property type="nucleotide sequence ID" value="NZ_NTGA01000012.1"/>
</dbReference>
<dbReference type="InterPro" id="IPR029045">
    <property type="entry name" value="ClpP/crotonase-like_dom_sf"/>
</dbReference>
<dbReference type="EMBL" id="NTGA01000012">
    <property type="protein sequence ID" value="PAY23800.1"/>
    <property type="molecule type" value="Genomic_DNA"/>
</dbReference>
<reference evidence="2" key="1">
    <citation type="submission" date="2017-09" db="EMBL/GenBank/DDBJ databases">
        <authorList>
            <person name="Zhang Y."/>
            <person name="Huang X."/>
            <person name="Liu J."/>
            <person name="Lu L."/>
            <person name="Peng K."/>
        </authorList>
    </citation>
    <scope>NUCLEOTIDE SEQUENCE [LARGE SCALE GENOMIC DNA]</scope>
    <source>
        <strain evidence="2">S-XJ-1</strain>
    </source>
</reference>
<keyword evidence="2" id="KW-1185">Reference proteome</keyword>
<sequence length="229" mass="23963">MPTLNRHDSVFVLRFAEPDDPADAPDNAFSPEFLDSLDAALAEVEASEGPAALVTTGAGKFYSNGLDLSVVASDPAGLPAYVSRAQRLFARVLRLELPTVAAVNGHAFGAGAMLALSHDHRVMRADRGFWNLPEAQLGMPFPPGMNSLITTRLTPGVASTAMLTSRRYPAPDAIEAGIVHEAAEADAVLDRAVAVAAEMAPLRGANYAGIRAGLVDAALSHLDAPITQL</sequence>
<evidence type="ECO:0000313" key="1">
    <source>
        <dbReference type="EMBL" id="PAY23800.1"/>
    </source>
</evidence>
<comment type="caution">
    <text evidence="1">The sequence shown here is derived from an EMBL/GenBank/DDBJ whole genome shotgun (WGS) entry which is preliminary data.</text>
</comment>
<evidence type="ECO:0000313" key="2">
    <source>
        <dbReference type="Proteomes" id="UP000218810"/>
    </source>
</evidence>